<dbReference type="GO" id="GO:0004177">
    <property type="term" value="F:aminopeptidase activity"/>
    <property type="evidence" value="ECO:0007669"/>
    <property type="project" value="UniProtKB-KW"/>
</dbReference>
<keyword evidence="3" id="KW-1185">Reference proteome</keyword>
<dbReference type="RefSeq" id="WP_195893230.1">
    <property type="nucleotide sequence ID" value="NZ_JADOGI010000001.1"/>
</dbReference>
<dbReference type="EMBL" id="JADOGI010000001">
    <property type="protein sequence ID" value="MBF8184240.1"/>
    <property type="molecule type" value="Genomic_DNA"/>
</dbReference>
<protein>
    <submittedName>
        <fullName evidence="2">Aminopeptidase P family protein</fullName>
    </submittedName>
</protein>
<keyword evidence="2" id="KW-0645">Protease</keyword>
<name>A0A931A6G7_9ACTN</name>
<dbReference type="CDD" id="cd01066">
    <property type="entry name" value="APP_MetAP"/>
    <property type="match status" value="1"/>
</dbReference>
<dbReference type="InterPro" id="IPR000994">
    <property type="entry name" value="Pept_M24"/>
</dbReference>
<sequence>MSGDTGPLVPAFGRMGVDFEQRVGFGRLRDHRLARARAALDASELGALLVFDVNNIRYITSTMIGEWARDKMARYALLAREAEPVLWDFGSAAKHHQLYAPWLRPENSRAGMLGLRGSVAPEAGLFERAAREIKGLLEEAGVAGLPIGVDVAEPSMFFELRRLGLDVRDGQQVMLDARQIKSDDEIALLSTAAAMVDGTYQTIVDALKPGIRENEIVALANKRLYDMGSDDVEAINAVSGERCSPHPHNFTDRIIRPGDQVYFDIIQSFNGYRTCYYRTFAVGRSTPAQRDAYKRAREWIDIAIATVKPGVGTDEIARLWPRAEDFGFENEMSAFGLQFGHGLGLALHERPIISRLNSLENPVELKAGMVFALETYCPASDGYSAARIEEEIVVTEDGPRVITLFPAEELFVANPY</sequence>
<dbReference type="InterPro" id="IPR029149">
    <property type="entry name" value="Creatin/AminoP/Spt16_N"/>
</dbReference>
<keyword evidence="2" id="KW-0378">Hydrolase</keyword>
<dbReference type="PANTHER" id="PTHR46112:SF2">
    <property type="entry name" value="XAA-PRO AMINOPEPTIDASE P-RELATED"/>
    <property type="match status" value="1"/>
</dbReference>
<feature type="domain" description="Peptidase M24" evidence="1">
    <location>
        <begin position="189"/>
        <end position="396"/>
    </location>
</feature>
<organism evidence="2 3">
    <name type="scientific">Nonomuraea cypriaca</name>
    <dbReference type="NCBI Taxonomy" id="1187855"/>
    <lineage>
        <taxon>Bacteria</taxon>
        <taxon>Bacillati</taxon>
        <taxon>Actinomycetota</taxon>
        <taxon>Actinomycetes</taxon>
        <taxon>Streptosporangiales</taxon>
        <taxon>Streptosporangiaceae</taxon>
        <taxon>Nonomuraea</taxon>
    </lineage>
</organism>
<gene>
    <name evidence="2" type="ORF">ITP53_00445</name>
</gene>
<keyword evidence="2" id="KW-0031">Aminopeptidase</keyword>
<evidence type="ECO:0000313" key="2">
    <source>
        <dbReference type="EMBL" id="MBF8184240.1"/>
    </source>
</evidence>
<dbReference type="Gene3D" id="3.40.350.10">
    <property type="entry name" value="Creatinase/prolidase N-terminal domain"/>
    <property type="match status" value="1"/>
</dbReference>
<dbReference type="Gene3D" id="3.90.230.10">
    <property type="entry name" value="Creatinase/methionine aminopeptidase superfamily"/>
    <property type="match status" value="1"/>
</dbReference>
<dbReference type="Proteomes" id="UP000605361">
    <property type="component" value="Unassembled WGS sequence"/>
</dbReference>
<evidence type="ECO:0000259" key="1">
    <source>
        <dbReference type="Pfam" id="PF00557"/>
    </source>
</evidence>
<evidence type="ECO:0000313" key="3">
    <source>
        <dbReference type="Proteomes" id="UP000605361"/>
    </source>
</evidence>
<dbReference type="InterPro" id="IPR036005">
    <property type="entry name" value="Creatinase/aminopeptidase-like"/>
</dbReference>
<dbReference type="InterPro" id="IPR050659">
    <property type="entry name" value="Peptidase_M24B"/>
</dbReference>
<dbReference type="SUPFAM" id="SSF55920">
    <property type="entry name" value="Creatinase/aminopeptidase"/>
    <property type="match status" value="1"/>
</dbReference>
<comment type="caution">
    <text evidence="2">The sequence shown here is derived from an EMBL/GenBank/DDBJ whole genome shotgun (WGS) entry which is preliminary data.</text>
</comment>
<dbReference type="Pfam" id="PF00557">
    <property type="entry name" value="Peptidase_M24"/>
    <property type="match status" value="1"/>
</dbReference>
<reference evidence="2" key="1">
    <citation type="submission" date="2020-11" db="EMBL/GenBank/DDBJ databases">
        <title>Whole-genome analyses of Nonomuraea sp. K274.</title>
        <authorList>
            <person name="Veyisoglu A."/>
        </authorList>
    </citation>
    <scope>NUCLEOTIDE SEQUENCE</scope>
    <source>
        <strain evidence="2">K274</strain>
    </source>
</reference>
<dbReference type="PANTHER" id="PTHR46112">
    <property type="entry name" value="AMINOPEPTIDASE"/>
    <property type="match status" value="1"/>
</dbReference>
<proteinExistence type="predicted"/>
<dbReference type="AlphaFoldDB" id="A0A931A6G7"/>
<accession>A0A931A6G7</accession>